<feature type="domain" description="TonB-dependent receptor-like beta-barrel" evidence="6">
    <location>
        <begin position="423"/>
        <end position="967"/>
    </location>
</feature>
<comment type="subcellular location">
    <subcellularLocation>
        <location evidence="1 4">Cell outer membrane</location>
    </subcellularLocation>
</comment>
<dbReference type="PANTHER" id="PTHR40980">
    <property type="entry name" value="PLUG DOMAIN-CONTAINING PROTEIN"/>
    <property type="match status" value="1"/>
</dbReference>
<dbReference type="Proteomes" id="UP001597264">
    <property type="component" value="Unassembled WGS sequence"/>
</dbReference>
<name>A0ABW3UDS0_9GAMM</name>
<dbReference type="InterPro" id="IPR012910">
    <property type="entry name" value="Plug_dom"/>
</dbReference>
<evidence type="ECO:0000256" key="5">
    <source>
        <dbReference type="SAM" id="SignalP"/>
    </source>
</evidence>
<keyword evidence="4" id="KW-0798">TonB box</keyword>
<organism evidence="8 9">
    <name type="scientific">Microbulbifer celer</name>
    <dbReference type="NCBI Taxonomy" id="435905"/>
    <lineage>
        <taxon>Bacteria</taxon>
        <taxon>Pseudomonadati</taxon>
        <taxon>Pseudomonadota</taxon>
        <taxon>Gammaproteobacteria</taxon>
        <taxon>Cellvibrionales</taxon>
        <taxon>Microbulbiferaceae</taxon>
        <taxon>Microbulbifer</taxon>
    </lineage>
</organism>
<proteinExistence type="inferred from homology"/>
<dbReference type="Pfam" id="PF00593">
    <property type="entry name" value="TonB_dep_Rec_b-barrel"/>
    <property type="match status" value="1"/>
</dbReference>
<feature type="chain" id="PRO_5047147877" evidence="5">
    <location>
        <begin position="29"/>
        <end position="1000"/>
    </location>
</feature>
<dbReference type="InterPro" id="IPR000531">
    <property type="entry name" value="Beta-barrel_TonB"/>
</dbReference>
<evidence type="ECO:0000256" key="2">
    <source>
        <dbReference type="ARBA" id="ARBA00023136"/>
    </source>
</evidence>
<dbReference type="Gene3D" id="2.40.170.20">
    <property type="entry name" value="TonB-dependent receptor, beta-barrel domain"/>
    <property type="match status" value="2"/>
</dbReference>
<comment type="similarity">
    <text evidence="4">Belongs to the TonB-dependent receptor family.</text>
</comment>
<evidence type="ECO:0000256" key="1">
    <source>
        <dbReference type="ARBA" id="ARBA00004442"/>
    </source>
</evidence>
<reference evidence="9" key="1">
    <citation type="journal article" date="2019" name="Int. J. Syst. Evol. Microbiol.">
        <title>The Global Catalogue of Microorganisms (GCM) 10K type strain sequencing project: providing services to taxonomists for standard genome sequencing and annotation.</title>
        <authorList>
            <consortium name="The Broad Institute Genomics Platform"/>
            <consortium name="The Broad Institute Genome Sequencing Center for Infectious Disease"/>
            <person name="Wu L."/>
            <person name="Ma J."/>
        </authorList>
    </citation>
    <scope>NUCLEOTIDE SEQUENCE [LARGE SCALE GENOMIC DNA]</scope>
    <source>
        <strain evidence="9">CCUG 54356</strain>
    </source>
</reference>
<comment type="caution">
    <text evidence="8">The sequence shown here is derived from an EMBL/GenBank/DDBJ whole genome shotgun (WGS) entry which is preliminary data.</text>
</comment>
<accession>A0ABW3UDS0</accession>
<feature type="domain" description="TonB-dependent receptor plug" evidence="7">
    <location>
        <begin position="55"/>
        <end position="158"/>
    </location>
</feature>
<dbReference type="Gene3D" id="2.170.130.10">
    <property type="entry name" value="TonB-dependent receptor, plug domain"/>
    <property type="match status" value="1"/>
</dbReference>
<keyword evidence="8" id="KW-0675">Receptor</keyword>
<gene>
    <name evidence="8" type="ORF">ACFQ2X_13345</name>
</gene>
<sequence length="1000" mass="109657">MNRMTGFKKNSIAVAIATLAGVSSQALAQSEQNVSLEEVVVLGIRGSLDKAMDAKRDANGVVDAISAEDIGKFPDTNLAESMQRISGVSIDRVNGEGSKVTVRGLGPDFNLVTLNGRQLARTTGGRSFDFQNIASDMVTGVEVAKTSDATLPSGGMGATINMTTARPLETPERTVRFSVKGVMDESSEDADITPEYSGFYSDTFADGKFGVAISGSFQERESGSAQSTVPGGWISVEGQMDNNWDGVNDQWGAVPTENQVNRPGEGDIYSVPQNTAYKFEEQQRKRTNGQLVLQWAPTDDFTATMDYNYYQNKIAKQFSDISVYHSWDGDQRGVWSDGPISSPLIYSEFKGEPSDVAIGGGSMAEVNEGDMFGINLDWQVSDRLSLEFDAQHSEAERRPDSPYGTDNTFTLAAMVRNGSSVDYTNELPAIHVYTDNGINASDIQVTGSAFYNTLDESEVDQFRFAGNFEVNDSSNIDFGISRQEVTNRSRSVFVQRNNWGGAGPASDLPDELFTEESISDQFDMSWGDFSELGGLEPMDTYFAYDFGAMVSLAESLYADNAADRATANRLGDCGTAFCASTDWASDTDRETTETSTAAFAQYNFFSEVSGMPYQVNAGLRYEQTEVDSVSVVPVYNRVDWNSNNEAVVSGNGDQEYQREQGDYDYWLPSLAFKLDVTEDVVARAAVSQSITRPDYNSIKGGTTVGTIANGGIGGGSTGNPSLKPYESINYDLSVEWYYGETSYASAGLFRKEVSNFISSVKTDTNLFNIPNPWDGALVDEARANGANDAAGIRTYIAENYADSEFVNVTYTENDAGETVIDQIFIQGNPETDRDMVFRVDTPTNSDVENTIDGLELAVQHMFGETGFGMQANYTIVDSELEYDPFLLVDQEAMIGLSDSANLIGFYDMNGFQARIAYNWRDKFLSSRGQDTGANPQYVEEYSQIDVNVSYELPQVEGMQVFLEGINVTDEYQRVHGRDVRQIMGLYQGGERWQVGARYAF</sequence>
<dbReference type="PANTHER" id="PTHR40980:SF3">
    <property type="entry name" value="TONB-DEPENDENT RECEPTOR-LIKE BETA-BARREL DOMAIN-CONTAINING PROTEIN"/>
    <property type="match status" value="1"/>
</dbReference>
<evidence type="ECO:0000313" key="8">
    <source>
        <dbReference type="EMBL" id="MFD1217594.1"/>
    </source>
</evidence>
<evidence type="ECO:0000256" key="3">
    <source>
        <dbReference type="ARBA" id="ARBA00023237"/>
    </source>
</evidence>
<keyword evidence="9" id="KW-1185">Reference proteome</keyword>
<dbReference type="InterPro" id="IPR036942">
    <property type="entry name" value="Beta-barrel_TonB_sf"/>
</dbReference>
<evidence type="ECO:0000256" key="4">
    <source>
        <dbReference type="RuleBase" id="RU003357"/>
    </source>
</evidence>
<keyword evidence="3" id="KW-0998">Cell outer membrane</keyword>
<keyword evidence="5" id="KW-0732">Signal</keyword>
<evidence type="ECO:0000259" key="7">
    <source>
        <dbReference type="Pfam" id="PF07715"/>
    </source>
</evidence>
<evidence type="ECO:0000313" key="9">
    <source>
        <dbReference type="Proteomes" id="UP001597264"/>
    </source>
</evidence>
<keyword evidence="2 4" id="KW-0472">Membrane</keyword>
<dbReference type="Pfam" id="PF07715">
    <property type="entry name" value="Plug"/>
    <property type="match status" value="1"/>
</dbReference>
<feature type="signal peptide" evidence="5">
    <location>
        <begin position="1"/>
        <end position="28"/>
    </location>
</feature>
<dbReference type="NCBIfam" id="TIGR01782">
    <property type="entry name" value="TonB-Xanth-Caul"/>
    <property type="match status" value="1"/>
</dbReference>
<protein>
    <submittedName>
        <fullName evidence="8">TonB-dependent receptor</fullName>
    </submittedName>
</protein>
<dbReference type="RefSeq" id="WP_230436015.1">
    <property type="nucleotide sequence ID" value="NZ_CP087715.1"/>
</dbReference>
<dbReference type="SUPFAM" id="SSF56935">
    <property type="entry name" value="Porins"/>
    <property type="match status" value="1"/>
</dbReference>
<dbReference type="InterPro" id="IPR010104">
    <property type="entry name" value="TonB_rcpt_bac"/>
</dbReference>
<dbReference type="EMBL" id="JBHTLR010000017">
    <property type="protein sequence ID" value="MFD1217594.1"/>
    <property type="molecule type" value="Genomic_DNA"/>
</dbReference>
<dbReference type="InterPro" id="IPR037066">
    <property type="entry name" value="Plug_dom_sf"/>
</dbReference>
<evidence type="ECO:0000259" key="6">
    <source>
        <dbReference type="Pfam" id="PF00593"/>
    </source>
</evidence>